<evidence type="ECO:0000256" key="1">
    <source>
        <dbReference type="ARBA" id="ARBA00010529"/>
    </source>
</evidence>
<dbReference type="Proteomes" id="UP001165652">
    <property type="component" value="Unassembled WGS sequence"/>
</dbReference>
<accession>A0ABT5J4X6</accession>
<reference evidence="5" key="1">
    <citation type="journal article" date="2023" name="Microbiol Resour">
        <title>Genome Sequences of Rhodoplanes serenus and Two Thermotolerant Strains, Rhodoplanes tepidamans and 'Rhodoplanes cryptolactis,' Further Refine the Genus.</title>
        <authorList>
            <person name="Rayyan A.A."/>
            <person name="Kyndt J.A."/>
        </authorList>
    </citation>
    <scope>NUCLEOTIDE SEQUENCE</scope>
    <source>
        <strain evidence="5">DSM 9987</strain>
    </source>
</reference>
<keyword evidence="3 5" id="KW-0238">DNA-binding</keyword>
<keyword evidence="6" id="KW-1185">Reference proteome</keyword>
<dbReference type="InterPro" id="IPR010992">
    <property type="entry name" value="IHF-like_DNA-bd_dom_sf"/>
</dbReference>
<dbReference type="PANTHER" id="PTHR33175:SF3">
    <property type="entry name" value="DNA-BINDING PROTEIN HU-BETA"/>
    <property type="match status" value="1"/>
</dbReference>
<dbReference type="PANTHER" id="PTHR33175">
    <property type="entry name" value="DNA-BINDING PROTEIN HU"/>
    <property type="match status" value="1"/>
</dbReference>
<dbReference type="CDD" id="cd13831">
    <property type="entry name" value="HU"/>
    <property type="match status" value="1"/>
</dbReference>
<protein>
    <submittedName>
        <fullName evidence="5">HU family DNA-binding protein</fullName>
    </submittedName>
</protein>
<dbReference type="RefSeq" id="WP_272775544.1">
    <property type="nucleotide sequence ID" value="NZ_JAQQLI010000003.1"/>
</dbReference>
<gene>
    <name evidence="5" type="ORF">PQJ73_03280</name>
</gene>
<dbReference type="Gene3D" id="4.10.520.10">
    <property type="entry name" value="IHF-like DNA-binding proteins"/>
    <property type="match status" value="1"/>
</dbReference>
<keyword evidence="2" id="KW-0226">DNA condensation</keyword>
<dbReference type="EMBL" id="JAQQLI010000003">
    <property type="protein sequence ID" value="MDC7784695.1"/>
    <property type="molecule type" value="Genomic_DNA"/>
</dbReference>
<evidence type="ECO:0000256" key="4">
    <source>
        <dbReference type="RuleBase" id="RU003939"/>
    </source>
</evidence>
<evidence type="ECO:0000256" key="2">
    <source>
        <dbReference type="ARBA" id="ARBA00023067"/>
    </source>
</evidence>
<sequence>MAKAATSKPAQATVTLKHLAATIAGNHELAKKQSEAILSDMIGLVTKHLKKGDRIRISGLGILQVKKRAARMGRNPATGEAIKIKASKKIAFRAAKELKDAI</sequence>
<dbReference type="SUPFAM" id="SSF47729">
    <property type="entry name" value="IHF-like DNA-binding proteins"/>
    <property type="match status" value="1"/>
</dbReference>
<dbReference type="InterPro" id="IPR000119">
    <property type="entry name" value="Hist_DNA-bd"/>
</dbReference>
<dbReference type="Pfam" id="PF00216">
    <property type="entry name" value="Bac_DNA_binding"/>
    <property type="match status" value="1"/>
</dbReference>
<reference evidence="5" key="2">
    <citation type="submission" date="2023-02" db="EMBL/GenBank/DDBJ databases">
        <authorList>
            <person name="Rayyan A."/>
            <person name="Meyer T."/>
            <person name="Kyndt J.A."/>
        </authorList>
    </citation>
    <scope>NUCLEOTIDE SEQUENCE</scope>
    <source>
        <strain evidence="5">DSM 9987</strain>
    </source>
</reference>
<comment type="caution">
    <text evidence="5">The sequence shown here is derived from an EMBL/GenBank/DDBJ whole genome shotgun (WGS) entry which is preliminary data.</text>
</comment>
<dbReference type="PRINTS" id="PR01727">
    <property type="entry name" value="DNABINDINGHU"/>
</dbReference>
<dbReference type="GO" id="GO:0003677">
    <property type="term" value="F:DNA binding"/>
    <property type="evidence" value="ECO:0007669"/>
    <property type="project" value="UniProtKB-KW"/>
</dbReference>
<organism evidence="5 6">
    <name type="scientific">Rhodoplanes tepidamans</name>
    <name type="common">Rhodoplanes cryptolactis</name>
    <dbReference type="NCBI Taxonomy" id="200616"/>
    <lineage>
        <taxon>Bacteria</taxon>
        <taxon>Pseudomonadati</taxon>
        <taxon>Pseudomonadota</taxon>
        <taxon>Alphaproteobacteria</taxon>
        <taxon>Hyphomicrobiales</taxon>
        <taxon>Nitrobacteraceae</taxon>
        <taxon>Rhodoplanes</taxon>
    </lineage>
</organism>
<comment type="similarity">
    <text evidence="1 4">Belongs to the bacterial histone-like protein family.</text>
</comment>
<name>A0ABT5J4X6_RHOTP</name>
<evidence type="ECO:0000313" key="6">
    <source>
        <dbReference type="Proteomes" id="UP001165652"/>
    </source>
</evidence>
<evidence type="ECO:0000256" key="3">
    <source>
        <dbReference type="ARBA" id="ARBA00023125"/>
    </source>
</evidence>
<dbReference type="SMART" id="SM00411">
    <property type="entry name" value="BHL"/>
    <property type="match status" value="1"/>
</dbReference>
<evidence type="ECO:0000313" key="5">
    <source>
        <dbReference type="EMBL" id="MDC7784695.1"/>
    </source>
</evidence>
<proteinExistence type="inferred from homology"/>